<proteinExistence type="predicted"/>
<dbReference type="RefSeq" id="WP_144987056.1">
    <property type="nucleotide sequence ID" value="NZ_VNJK01000001.1"/>
</dbReference>
<gene>
    <name evidence="1" type="ORF">FPZ44_02415</name>
</gene>
<reference evidence="1 2" key="1">
    <citation type="submission" date="2019-07" db="EMBL/GenBank/DDBJ databases">
        <authorList>
            <person name="Kim J."/>
        </authorList>
    </citation>
    <scope>NUCLEOTIDE SEQUENCE [LARGE SCALE GENOMIC DNA]</scope>
    <source>
        <strain evidence="1 2">N4</strain>
    </source>
</reference>
<protein>
    <submittedName>
        <fullName evidence="1">Uncharacterized protein</fullName>
    </submittedName>
</protein>
<name>A0A559IWJ3_9BACL</name>
<dbReference type="Proteomes" id="UP000318102">
    <property type="component" value="Unassembled WGS sequence"/>
</dbReference>
<dbReference type="OrthoDB" id="1653205at2"/>
<evidence type="ECO:0000313" key="1">
    <source>
        <dbReference type="EMBL" id="TVX92008.1"/>
    </source>
</evidence>
<evidence type="ECO:0000313" key="2">
    <source>
        <dbReference type="Proteomes" id="UP000318102"/>
    </source>
</evidence>
<dbReference type="EMBL" id="VNJK01000001">
    <property type="protein sequence ID" value="TVX92008.1"/>
    <property type="molecule type" value="Genomic_DNA"/>
</dbReference>
<keyword evidence="2" id="KW-1185">Reference proteome</keyword>
<comment type="caution">
    <text evidence="1">The sequence shown here is derived from an EMBL/GenBank/DDBJ whole genome shotgun (WGS) entry which is preliminary data.</text>
</comment>
<organism evidence="1 2">
    <name type="scientific">Paenibacillus agilis</name>
    <dbReference type="NCBI Taxonomy" id="3020863"/>
    <lineage>
        <taxon>Bacteria</taxon>
        <taxon>Bacillati</taxon>
        <taxon>Bacillota</taxon>
        <taxon>Bacilli</taxon>
        <taxon>Bacillales</taxon>
        <taxon>Paenibacillaceae</taxon>
        <taxon>Paenibacillus</taxon>
    </lineage>
</organism>
<sequence>MKRTVLVFIAILLTMGVAWTAYGEEALPPPKRLTTKHMMADLKHAHTMLLQHHPHFKEMDINMKSEWIDSYNHYLQLIKQASDEDQFKQVIQIMLNDLQNEDTRLLAKDEYDKYYDHCENEQHAVYKNELEKMSAKRRYAYQPTNGSGHHHMHRKHHQESDMHSEENDLQMFTLPNSGYVLRIPN</sequence>
<dbReference type="AlphaFoldDB" id="A0A559IWJ3"/>
<accession>A0A559IWJ3</accession>